<dbReference type="InterPro" id="IPR050194">
    <property type="entry name" value="Glycosyltransferase_grp1"/>
</dbReference>
<accession>A0A399QXL3</accession>
<reference evidence="3 4" key="1">
    <citation type="submission" date="2018-08" db="EMBL/GenBank/DDBJ databases">
        <title>Henriciella mobilis sp. nov., isolated from seawater.</title>
        <authorList>
            <person name="Cheng H."/>
            <person name="Wu Y.-H."/>
            <person name="Xu X.-W."/>
            <person name="Guo L.-L."/>
        </authorList>
    </citation>
    <scope>NUCLEOTIDE SEQUENCE [LARGE SCALE GENOMIC DNA]</scope>
    <source>
        <strain evidence="3 4">CCUG66934</strain>
    </source>
</reference>
<name>A0A399QXL3_9PROT</name>
<keyword evidence="4" id="KW-1185">Reference proteome</keyword>
<dbReference type="PANTHER" id="PTHR45947:SF3">
    <property type="entry name" value="SULFOQUINOVOSYL TRANSFERASE SQD2"/>
    <property type="match status" value="1"/>
</dbReference>
<comment type="caution">
    <text evidence="3">The sequence shown here is derived from an EMBL/GenBank/DDBJ whole genome shotgun (WGS) entry which is preliminary data.</text>
</comment>
<evidence type="ECO:0000259" key="2">
    <source>
        <dbReference type="Pfam" id="PF13439"/>
    </source>
</evidence>
<feature type="domain" description="Glycosyl transferase family 1" evidence="1">
    <location>
        <begin position="202"/>
        <end position="363"/>
    </location>
</feature>
<feature type="domain" description="Glycosyltransferase subfamily 4-like N-terminal" evidence="2">
    <location>
        <begin position="24"/>
        <end position="178"/>
    </location>
</feature>
<dbReference type="PANTHER" id="PTHR45947">
    <property type="entry name" value="SULFOQUINOVOSYL TRANSFERASE SQD2"/>
    <property type="match status" value="1"/>
</dbReference>
<evidence type="ECO:0000313" key="3">
    <source>
        <dbReference type="EMBL" id="RIJ23680.1"/>
    </source>
</evidence>
<evidence type="ECO:0000313" key="4">
    <source>
        <dbReference type="Proteomes" id="UP000265431"/>
    </source>
</evidence>
<dbReference type="CDD" id="cd03819">
    <property type="entry name" value="GT4_WavL-like"/>
    <property type="match status" value="1"/>
</dbReference>
<dbReference type="Proteomes" id="UP000265431">
    <property type="component" value="Unassembled WGS sequence"/>
</dbReference>
<sequence>MKETALPDLGGKTILQVIPEMSAGGAERTTLEVAEAIIEAGGRAIVASEGGRLVSALEAAGGEHVSLGLTTKNPLTIFANAGKLAGLVEACGIDLVHARSRAPAWSALWAARRTGRAFVTTYHGAYSGKSALKKVYNSVMARGDVVIANSGWTADHVQSVHGTPSERLVTIPRGVDFDFFDEAAVASDRINAIRQNWRIEAANPTILLLPGRLTSWKGQLVAIEAFSKLDESLRAGTILILAGDAQGRDKYQGELEHAIETYGLGHAVRIVGHTDDMAAAYAASDIVLAPSTRPEAFGRVAAEASAMGKPVIAADHGGQREIVEDRRTGLRVEPGNPASLATAIGALLALDMTERNAIGAAGRAHVRERFSKRGLQAATLSVYKRVFETREEQLN</sequence>
<dbReference type="AlphaFoldDB" id="A0A399QXL3"/>
<dbReference type="GO" id="GO:0016758">
    <property type="term" value="F:hexosyltransferase activity"/>
    <property type="evidence" value="ECO:0007669"/>
    <property type="project" value="TreeGrafter"/>
</dbReference>
<dbReference type="Pfam" id="PF13439">
    <property type="entry name" value="Glyco_transf_4"/>
    <property type="match status" value="1"/>
</dbReference>
<dbReference type="RefSeq" id="WP_119378870.1">
    <property type="nucleotide sequence ID" value="NZ_QWGB01000005.1"/>
</dbReference>
<dbReference type="OrthoDB" id="5147801at2"/>
<evidence type="ECO:0000259" key="1">
    <source>
        <dbReference type="Pfam" id="PF00534"/>
    </source>
</evidence>
<dbReference type="EMBL" id="QWGB01000005">
    <property type="protein sequence ID" value="RIJ23680.1"/>
    <property type="molecule type" value="Genomic_DNA"/>
</dbReference>
<keyword evidence="3" id="KW-0808">Transferase</keyword>
<dbReference type="InterPro" id="IPR001296">
    <property type="entry name" value="Glyco_trans_1"/>
</dbReference>
<proteinExistence type="predicted"/>
<dbReference type="Pfam" id="PF00534">
    <property type="entry name" value="Glycos_transf_1"/>
    <property type="match status" value="1"/>
</dbReference>
<dbReference type="SUPFAM" id="SSF53756">
    <property type="entry name" value="UDP-Glycosyltransferase/glycogen phosphorylase"/>
    <property type="match status" value="1"/>
</dbReference>
<dbReference type="Gene3D" id="3.40.50.2000">
    <property type="entry name" value="Glycogen Phosphorylase B"/>
    <property type="match status" value="2"/>
</dbReference>
<protein>
    <submittedName>
        <fullName evidence="3">Glycosyltransferase</fullName>
    </submittedName>
</protein>
<organism evidence="3 4">
    <name type="scientific">Henriciella barbarensis</name>
    <dbReference type="NCBI Taxonomy" id="86342"/>
    <lineage>
        <taxon>Bacteria</taxon>
        <taxon>Pseudomonadati</taxon>
        <taxon>Pseudomonadota</taxon>
        <taxon>Alphaproteobacteria</taxon>
        <taxon>Hyphomonadales</taxon>
        <taxon>Hyphomonadaceae</taxon>
        <taxon>Henriciella</taxon>
    </lineage>
</organism>
<dbReference type="InterPro" id="IPR028098">
    <property type="entry name" value="Glyco_trans_4-like_N"/>
</dbReference>
<gene>
    <name evidence="3" type="ORF">D1224_05305</name>
</gene>